<dbReference type="InterPro" id="IPR058532">
    <property type="entry name" value="YjbR/MT2646/Rv2570-like"/>
</dbReference>
<dbReference type="EMBL" id="BMPI01000056">
    <property type="protein sequence ID" value="GGM67821.1"/>
    <property type="molecule type" value="Genomic_DNA"/>
</dbReference>
<dbReference type="Pfam" id="PF04237">
    <property type="entry name" value="YjbR"/>
    <property type="match status" value="1"/>
</dbReference>
<dbReference type="RefSeq" id="WP_190255454.1">
    <property type="nucleotide sequence ID" value="NZ_BMPI01000056.1"/>
</dbReference>
<comment type="caution">
    <text evidence="1">The sequence shown here is derived from an EMBL/GenBank/DDBJ whole genome shotgun (WGS) entry which is preliminary data.</text>
</comment>
<dbReference type="Gene3D" id="3.90.1150.30">
    <property type="match status" value="1"/>
</dbReference>
<gene>
    <name evidence="1" type="ORF">GCM10007977_082030</name>
</gene>
<dbReference type="InterPro" id="IPR038056">
    <property type="entry name" value="YjbR-like_sf"/>
</dbReference>
<reference evidence="1" key="2">
    <citation type="submission" date="2020-09" db="EMBL/GenBank/DDBJ databases">
        <authorList>
            <person name="Sun Q."/>
            <person name="Ohkuma M."/>
        </authorList>
    </citation>
    <scope>NUCLEOTIDE SEQUENCE</scope>
    <source>
        <strain evidence="1">JCM 19831</strain>
    </source>
</reference>
<evidence type="ECO:0008006" key="3">
    <source>
        <dbReference type="Google" id="ProtNLM"/>
    </source>
</evidence>
<sequence length="117" mass="13115">MTDPDDVPDTYLSRLRAICGALPETQEQPAWIGTRWRVRQKTIAHVYMREDGCVVTFRSPGDEIAGLLAGGPPFAKAEWGTDVVVMTLSDDTDWEEVAELLTESYRVQAPKRLAQHL</sequence>
<keyword evidence="2" id="KW-1185">Reference proteome</keyword>
<protein>
    <recommendedName>
        <fullName evidence="3">YjbR protein</fullName>
    </recommendedName>
</protein>
<proteinExistence type="predicted"/>
<dbReference type="Proteomes" id="UP000642070">
    <property type="component" value="Unassembled WGS sequence"/>
</dbReference>
<evidence type="ECO:0000313" key="2">
    <source>
        <dbReference type="Proteomes" id="UP000642070"/>
    </source>
</evidence>
<organism evidence="1 2">
    <name type="scientific">Dactylosporangium sucinum</name>
    <dbReference type="NCBI Taxonomy" id="1424081"/>
    <lineage>
        <taxon>Bacteria</taxon>
        <taxon>Bacillati</taxon>
        <taxon>Actinomycetota</taxon>
        <taxon>Actinomycetes</taxon>
        <taxon>Micromonosporales</taxon>
        <taxon>Micromonosporaceae</taxon>
        <taxon>Dactylosporangium</taxon>
    </lineage>
</organism>
<reference evidence="1" key="1">
    <citation type="journal article" date="2014" name="Int. J. Syst. Evol. Microbiol.">
        <title>Complete genome sequence of Corynebacterium casei LMG S-19264T (=DSM 44701T), isolated from a smear-ripened cheese.</title>
        <authorList>
            <consortium name="US DOE Joint Genome Institute (JGI-PGF)"/>
            <person name="Walter F."/>
            <person name="Albersmeier A."/>
            <person name="Kalinowski J."/>
            <person name="Ruckert C."/>
        </authorList>
    </citation>
    <scope>NUCLEOTIDE SEQUENCE</scope>
    <source>
        <strain evidence="1">JCM 19831</strain>
    </source>
</reference>
<dbReference type="SUPFAM" id="SSF142906">
    <property type="entry name" value="YjbR-like"/>
    <property type="match status" value="1"/>
</dbReference>
<name>A0A917U9L7_9ACTN</name>
<accession>A0A917U9L7</accession>
<evidence type="ECO:0000313" key="1">
    <source>
        <dbReference type="EMBL" id="GGM67821.1"/>
    </source>
</evidence>
<dbReference type="AlphaFoldDB" id="A0A917U9L7"/>